<dbReference type="GO" id="GO:0005507">
    <property type="term" value="F:copper ion binding"/>
    <property type="evidence" value="ECO:0007669"/>
    <property type="project" value="InterPro"/>
</dbReference>
<name>A0A139AZV2_GONPJ</name>
<dbReference type="STRING" id="1344416.A0A139AZV2"/>
<dbReference type="PANTHER" id="PTHR11709">
    <property type="entry name" value="MULTI-COPPER OXIDASE"/>
    <property type="match status" value="1"/>
</dbReference>
<evidence type="ECO:0000256" key="11">
    <source>
        <dbReference type="ARBA" id="ARBA00023008"/>
    </source>
</evidence>
<keyword evidence="6" id="KW-0479">Metal-binding</keyword>
<dbReference type="EMBL" id="KQ965731">
    <property type="protein sequence ID" value="KXS22220.1"/>
    <property type="molecule type" value="Genomic_DNA"/>
</dbReference>
<evidence type="ECO:0000313" key="19">
    <source>
        <dbReference type="Proteomes" id="UP000070544"/>
    </source>
</evidence>
<feature type="domain" description="Plastocyanin-like" evidence="16">
    <location>
        <begin position="233"/>
        <end position="319"/>
    </location>
</feature>
<protein>
    <submittedName>
        <fullName evidence="18">Cupredoxin</fullName>
    </submittedName>
</protein>
<evidence type="ECO:0000256" key="2">
    <source>
        <dbReference type="ARBA" id="ARBA00004167"/>
    </source>
</evidence>
<evidence type="ECO:0000256" key="10">
    <source>
        <dbReference type="ARBA" id="ARBA00023002"/>
    </source>
</evidence>
<keyword evidence="15" id="KW-0325">Glycoprotein</keyword>
<evidence type="ECO:0000256" key="4">
    <source>
        <dbReference type="ARBA" id="ARBA00022448"/>
    </source>
</evidence>
<keyword evidence="11" id="KW-0186">Copper</keyword>
<keyword evidence="7" id="KW-0732">Signal</keyword>
<keyword evidence="13" id="KW-0472">Membrane</keyword>
<evidence type="ECO:0000256" key="7">
    <source>
        <dbReference type="ARBA" id="ARBA00022729"/>
    </source>
</evidence>
<evidence type="ECO:0000256" key="12">
    <source>
        <dbReference type="ARBA" id="ARBA00023065"/>
    </source>
</evidence>
<evidence type="ECO:0000256" key="13">
    <source>
        <dbReference type="ARBA" id="ARBA00023136"/>
    </source>
</evidence>
<accession>A0A139AZV2</accession>
<reference evidence="18 19" key="1">
    <citation type="journal article" date="2015" name="Genome Biol. Evol.">
        <title>Phylogenomic analyses indicate that early fungi evolved digesting cell walls of algal ancestors of land plants.</title>
        <authorList>
            <person name="Chang Y."/>
            <person name="Wang S."/>
            <person name="Sekimoto S."/>
            <person name="Aerts A.L."/>
            <person name="Choi C."/>
            <person name="Clum A."/>
            <person name="LaButti K.M."/>
            <person name="Lindquist E.A."/>
            <person name="Yee Ngan C."/>
            <person name="Ohm R.A."/>
            <person name="Salamov A.A."/>
            <person name="Grigoriev I.V."/>
            <person name="Spatafora J.W."/>
            <person name="Berbee M.L."/>
        </authorList>
    </citation>
    <scope>NUCLEOTIDE SEQUENCE [LARGE SCALE GENOMIC DNA]</scope>
    <source>
        <strain evidence="18 19">JEL478</strain>
    </source>
</reference>
<dbReference type="AlphaFoldDB" id="A0A139AZV2"/>
<dbReference type="SUPFAM" id="SSF49503">
    <property type="entry name" value="Cupredoxins"/>
    <property type="match status" value="2"/>
</dbReference>
<evidence type="ECO:0000256" key="1">
    <source>
        <dbReference type="ARBA" id="ARBA00001935"/>
    </source>
</evidence>
<keyword evidence="9" id="KW-1133">Transmembrane helix</keyword>
<evidence type="ECO:0000259" key="16">
    <source>
        <dbReference type="Pfam" id="PF07731"/>
    </source>
</evidence>
<dbReference type="GO" id="GO:0006826">
    <property type="term" value="P:iron ion transport"/>
    <property type="evidence" value="ECO:0007669"/>
    <property type="project" value="TreeGrafter"/>
</dbReference>
<dbReference type="PANTHER" id="PTHR11709:SF504">
    <property type="entry name" value="PLASTOCYANIN-LIKE DOMAIN-CONTAINING PROTEIN"/>
    <property type="match status" value="1"/>
</dbReference>
<evidence type="ECO:0000256" key="8">
    <source>
        <dbReference type="ARBA" id="ARBA00022737"/>
    </source>
</evidence>
<keyword evidence="4" id="KW-0813">Transport</keyword>
<comment type="similarity">
    <text evidence="3">Belongs to the multicopper oxidase family.</text>
</comment>
<keyword evidence="8" id="KW-0677">Repeat</keyword>
<feature type="domain" description="Plastocyanin-like" evidence="17">
    <location>
        <begin position="71"/>
        <end position="179"/>
    </location>
</feature>
<evidence type="ECO:0000256" key="3">
    <source>
        <dbReference type="ARBA" id="ARBA00010609"/>
    </source>
</evidence>
<keyword evidence="12" id="KW-0406">Ion transport</keyword>
<dbReference type="Pfam" id="PF07732">
    <property type="entry name" value="Cu-oxidase_3"/>
    <property type="match status" value="1"/>
</dbReference>
<comment type="cofactor">
    <cofactor evidence="1">
        <name>Cu cation</name>
        <dbReference type="ChEBI" id="CHEBI:23378"/>
    </cofactor>
</comment>
<dbReference type="OrthoDB" id="2121828at2759"/>
<gene>
    <name evidence="18" type="ORF">M427DRAFT_92728</name>
</gene>
<dbReference type="OMA" id="FHMHGNG"/>
<keyword evidence="19" id="KW-1185">Reference proteome</keyword>
<feature type="non-terminal residue" evidence="18">
    <location>
        <position position="1"/>
    </location>
</feature>
<dbReference type="GO" id="GO:0005886">
    <property type="term" value="C:plasma membrane"/>
    <property type="evidence" value="ECO:0007669"/>
    <property type="project" value="TreeGrafter"/>
</dbReference>
<evidence type="ECO:0000313" key="18">
    <source>
        <dbReference type="EMBL" id="KXS22220.1"/>
    </source>
</evidence>
<dbReference type="InterPro" id="IPR011707">
    <property type="entry name" value="Cu-oxidase-like_N"/>
</dbReference>
<dbReference type="Proteomes" id="UP000070544">
    <property type="component" value="Unassembled WGS sequence"/>
</dbReference>
<organism evidence="18 19">
    <name type="scientific">Gonapodya prolifera (strain JEL478)</name>
    <name type="common">Monoblepharis prolifera</name>
    <dbReference type="NCBI Taxonomy" id="1344416"/>
    <lineage>
        <taxon>Eukaryota</taxon>
        <taxon>Fungi</taxon>
        <taxon>Fungi incertae sedis</taxon>
        <taxon>Chytridiomycota</taxon>
        <taxon>Chytridiomycota incertae sedis</taxon>
        <taxon>Monoblepharidomycetes</taxon>
        <taxon>Monoblepharidales</taxon>
        <taxon>Gonapodyaceae</taxon>
        <taxon>Gonapodya</taxon>
    </lineage>
</organism>
<dbReference type="InterPro" id="IPR045087">
    <property type="entry name" value="Cu-oxidase_fam"/>
</dbReference>
<evidence type="ECO:0000256" key="6">
    <source>
        <dbReference type="ARBA" id="ARBA00022723"/>
    </source>
</evidence>
<sequence>VRTYYIAADELEWDYAPSGYDHVSGFPFVLEKDTAGVFTLHAADKIGSKYIKAVYYEYTDDTYSVRKAKFAWQGFLGPIIRAEVGDVVRIFFKNQATTPISIHPHGSIYQPPSEGAATQWNMMGAPVNPGEVYEYTWKIAEETGPAVNDPNSILWAYHSHLTEGNDIYAGSVGGIIVYRSGFLNDTTNQARDVQHEYITLFGVFDESMSTYYTPNLIDYANVDAIGAKDDFDESNKMHSINGRVYNNLDGLVAVKGDKIRWHAFAIGNEVDLHSAHWHGNTFIESGHRRDVVELLPATFRTVDMTANNPGTWLIHCHVSNRPAECIE</sequence>
<evidence type="ECO:0000256" key="5">
    <source>
        <dbReference type="ARBA" id="ARBA00022692"/>
    </source>
</evidence>
<dbReference type="GO" id="GO:0016491">
    <property type="term" value="F:oxidoreductase activity"/>
    <property type="evidence" value="ECO:0007669"/>
    <property type="project" value="UniProtKB-KW"/>
</dbReference>
<evidence type="ECO:0000256" key="9">
    <source>
        <dbReference type="ARBA" id="ARBA00022989"/>
    </source>
</evidence>
<evidence type="ECO:0000256" key="15">
    <source>
        <dbReference type="ARBA" id="ARBA00023180"/>
    </source>
</evidence>
<comment type="subcellular location">
    <subcellularLocation>
        <location evidence="2">Membrane</location>
        <topology evidence="2">Single-pass membrane protein</topology>
    </subcellularLocation>
</comment>
<evidence type="ECO:0000256" key="14">
    <source>
        <dbReference type="ARBA" id="ARBA00023157"/>
    </source>
</evidence>
<proteinExistence type="inferred from homology"/>
<dbReference type="Pfam" id="PF07731">
    <property type="entry name" value="Cu-oxidase_2"/>
    <property type="match status" value="1"/>
</dbReference>
<dbReference type="FunFam" id="2.60.40.420:FF:000002">
    <property type="entry name" value="Hephaestin like 1"/>
    <property type="match status" value="1"/>
</dbReference>
<keyword evidence="5" id="KW-0812">Transmembrane</keyword>
<evidence type="ECO:0000259" key="17">
    <source>
        <dbReference type="Pfam" id="PF07732"/>
    </source>
</evidence>
<keyword evidence="14" id="KW-1015">Disulfide bond</keyword>
<dbReference type="Gene3D" id="2.60.40.420">
    <property type="entry name" value="Cupredoxins - blue copper proteins"/>
    <property type="match status" value="1"/>
</dbReference>
<keyword evidence="10" id="KW-0560">Oxidoreductase</keyword>
<dbReference type="InterPro" id="IPR008972">
    <property type="entry name" value="Cupredoxin"/>
</dbReference>
<dbReference type="InterPro" id="IPR011706">
    <property type="entry name" value="Cu-oxidase_C"/>
</dbReference>